<evidence type="ECO:0000256" key="1">
    <source>
        <dbReference type="SAM" id="Phobius"/>
    </source>
</evidence>
<keyword evidence="3" id="KW-1185">Reference proteome</keyword>
<feature type="transmembrane region" description="Helical" evidence="1">
    <location>
        <begin position="258"/>
        <end position="278"/>
    </location>
</feature>
<feature type="transmembrane region" description="Helical" evidence="1">
    <location>
        <begin position="290"/>
        <end position="311"/>
    </location>
</feature>
<dbReference type="InterPro" id="IPR022134">
    <property type="entry name" value="DUF3667"/>
</dbReference>
<dbReference type="Proteomes" id="UP001596024">
    <property type="component" value="Unassembled WGS sequence"/>
</dbReference>
<proteinExistence type="predicted"/>
<feature type="transmembrane region" description="Helical" evidence="1">
    <location>
        <begin position="228"/>
        <end position="252"/>
    </location>
</feature>
<name>A0ABV9NHJ1_9PROT</name>
<organism evidence="2 3">
    <name type="scientific">Glycocaulis abyssi</name>
    <dbReference type="NCBI Taxonomy" id="1433403"/>
    <lineage>
        <taxon>Bacteria</taxon>
        <taxon>Pseudomonadati</taxon>
        <taxon>Pseudomonadota</taxon>
        <taxon>Alphaproteobacteria</taxon>
        <taxon>Maricaulales</taxon>
        <taxon>Maricaulaceae</taxon>
        <taxon>Glycocaulis</taxon>
    </lineage>
</organism>
<feature type="transmembrane region" description="Helical" evidence="1">
    <location>
        <begin position="198"/>
        <end position="216"/>
    </location>
</feature>
<dbReference type="Pfam" id="PF12412">
    <property type="entry name" value="DUF3667"/>
    <property type="match status" value="1"/>
</dbReference>
<evidence type="ECO:0000313" key="2">
    <source>
        <dbReference type="EMBL" id="MFC4726488.1"/>
    </source>
</evidence>
<comment type="caution">
    <text evidence="2">The sequence shown here is derived from an EMBL/GenBank/DDBJ whole genome shotgun (WGS) entry which is preliminary data.</text>
</comment>
<dbReference type="EMBL" id="JBHSGQ010000015">
    <property type="protein sequence ID" value="MFC4726488.1"/>
    <property type="molecule type" value="Genomic_DNA"/>
</dbReference>
<keyword evidence="1" id="KW-1133">Transmembrane helix</keyword>
<keyword evidence="1" id="KW-0812">Transmembrane</keyword>
<keyword evidence="1" id="KW-0472">Membrane</keyword>
<accession>A0ABV9NHJ1</accession>
<gene>
    <name evidence="2" type="ORF">ACFPB0_14450</name>
</gene>
<feature type="transmembrane region" description="Helical" evidence="1">
    <location>
        <begin position="86"/>
        <end position="105"/>
    </location>
</feature>
<sequence>MTGRAHLDDTLGQDAHCRNCGASLNARYCGVCGQRALDRNERRFGHLLRDAFGTVLNLDGRFWRTFLALLFRPGRLSRDYIDGKRAFWLAPFTIFILVNLVYFLSPALTDFSQPFEFQVPGHLALQAHPDSEALNPAYREYLENWQGQFHSPLAARLVERRVAARDVARREASADRQGYTVADYRRAYEAINLEVSKLLIGLHVPFMALALTLLFIRKRLFFAEHFVSALHLFSFALLLLQVVLGPIGLLGGHIGGPWSVTAFQILMPLSMIALAVYFTIALRRTYQTPWWWVVPATVLFLLAIVGIHLLIYRPVQFLLIHALI</sequence>
<dbReference type="RefSeq" id="WP_371394322.1">
    <property type="nucleotide sequence ID" value="NZ_CP163421.1"/>
</dbReference>
<reference evidence="3" key="1">
    <citation type="journal article" date="2019" name="Int. J. Syst. Evol. Microbiol.">
        <title>The Global Catalogue of Microorganisms (GCM) 10K type strain sequencing project: providing services to taxonomists for standard genome sequencing and annotation.</title>
        <authorList>
            <consortium name="The Broad Institute Genomics Platform"/>
            <consortium name="The Broad Institute Genome Sequencing Center for Infectious Disease"/>
            <person name="Wu L."/>
            <person name="Ma J."/>
        </authorList>
    </citation>
    <scope>NUCLEOTIDE SEQUENCE [LARGE SCALE GENOMIC DNA]</scope>
    <source>
        <strain evidence="3">CCUG 62981</strain>
    </source>
</reference>
<protein>
    <submittedName>
        <fullName evidence="2">DUF3667 domain-containing protein</fullName>
    </submittedName>
</protein>
<evidence type="ECO:0000313" key="3">
    <source>
        <dbReference type="Proteomes" id="UP001596024"/>
    </source>
</evidence>